<feature type="transmembrane region" description="Helical" evidence="1">
    <location>
        <begin position="49"/>
        <end position="76"/>
    </location>
</feature>
<keyword evidence="1" id="KW-1133">Transmembrane helix</keyword>
<comment type="caution">
    <text evidence="2">The sequence shown here is derived from an EMBL/GenBank/DDBJ whole genome shotgun (WGS) entry which is preliminary data.</text>
</comment>
<accession>A0ABR9V074</accession>
<sequence>MKIDQDRLRQWVNFLAILSAFGINIWANIAPWKGLTIGEISTTFFPNVLIIPANYAFAIWGLIYLGLISLAIYQVLSTQSNNPRFRQMGYYLAISSLSQIIWVLLFQSQLFTLSVMAMVGILIPLILLYLRLGINLTKLPFLQKWLINFPISIYFAWISVATVINIASALDRANWGGWGISSQVWTAIMMVVSATIAVTVIWQRRDNVYGGVFVWALVAIALRQIEENLTLAVIAGVLAGLLVLIIIGRKAKARRKRI</sequence>
<feature type="transmembrane region" description="Helical" evidence="1">
    <location>
        <begin position="88"/>
        <end position="105"/>
    </location>
</feature>
<feature type="transmembrane region" description="Helical" evidence="1">
    <location>
        <begin position="231"/>
        <end position="248"/>
    </location>
</feature>
<reference evidence="2 3" key="1">
    <citation type="submission" date="2020-10" db="EMBL/GenBank/DDBJ databases">
        <authorList>
            <person name="Castelo-Branco R."/>
            <person name="Eusebio N."/>
            <person name="Adriana R."/>
            <person name="Vieira A."/>
            <person name="Brugerolle De Fraissinette N."/>
            <person name="Rezende De Castro R."/>
            <person name="Schneider M.P."/>
            <person name="Vasconcelos V."/>
            <person name="Leao P.N."/>
        </authorList>
    </citation>
    <scope>NUCLEOTIDE SEQUENCE [LARGE SCALE GENOMIC DNA]</scope>
    <source>
        <strain evidence="2 3">LEGE 03274</strain>
    </source>
</reference>
<feature type="transmembrane region" description="Helical" evidence="1">
    <location>
        <begin position="151"/>
        <end position="170"/>
    </location>
</feature>
<dbReference type="PANTHER" id="PTHR33802">
    <property type="entry name" value="SI:CH211-161H7.5-RELATED"/>
    <property type="match status" value="1"/>
</dbReference>
<feature type="transmembrane region" description="Helical" evidence="1">
    <location>
        <begin position="111"/>
        <end position="130"/>
    </location>
</feature>
<keyword evidence="1" id="KW-0812">Transmembrane</keyword>
<dbReference type="EMBL" id="JADEWC010000002">
    <property type="protein sequence ID" value="MBE9221277.1"/>
    <property type="molecule type" value="Genomic_DNA"/>
</dbReference>
<evidence type="ECO:0000313" key="3">
    <source>
        <dbReference type="Proteomes" id="UP000654604"/>
    </source>
</evidence>
<proteinExistence type="predicted"/>
<evidence type="ECO:0000313" key="2">
    <source>
        <dbReference type="EMBL" id="MBE9221277.1"/>
    </source>
</evidence>
<dbReference type="RefSeq" id="WP_193799475.1">
    <property type="nucleotide sequence ID" value="NZ_JADEWC010000002.1"/>
</dbReference>
<keyword evidence="1" id="KW-0472">Membrane</keyword>
<feature type="transmembrane region" description="Helical" evidence="1">
    <location>
        <begin position="182"/>
        <end position="201"/>
    </location>
</feature>
<evidence type="ECO:0000256" key="1">
    <source>
        <dbReference type="SAM" id="Phobius"/>
    </source>
</evidence>
<protein>
    <submittedName>
        <fullName evidence="2">Tryptophan-rich sensory protein</fullName>
    </submittedName>
</protein>
<dbReference type="PANTHER" id="PTHR33802:SF1">
    <property type="entry name" value="XK-RELATED PROTEIN"/>
    <property type="match status" value="1"/>
</dbReference>
<feature type="transmembrane region" description="Helical" evidence="1">
    <location>
        <begin position="208"/>
        <end position="225"/>
    </location>
</feature>
<feature type="transmembrane region" description="Helical" evidence="1">
    <location>
        <begin position="12"/>
        <end position="29"/>
    </location>
</feature>
<dbReference type="Proteomes" id="UP000654604">
    <property type="component" value="Unassembled WGS sequence"/>
</dbReference>
<gene>
    <name evidence="2" type="ORF">IQ215_01065</name>
</gene>
<keyword evidence="3" id="KW-1185">Reference proteome</keyword>
<organism evidence="2 3">
    <name type="scientific">Cyanobacterium stanieri LEGE 03274</name>
    <dbReference type="NCBI Taxonomy" id="1828756"/>
    <lineage>
        <taxon>Bacteria</taxon>
        <taxon>Bacillati</taxon>
        <taxon>Cyanobacteriota</taxon>
        <taxon>Cyanophyceae</taxon>
        <taxon>Oscillatoriophycideae</taxon>
        <taxon>Chroococcales</taxon>
        <taxon>Geminocystaceae</taxon>
        <taxon>Cyanobacterium</taxon>
    </lineage>
</organism>
<name>A0ABR9V074_9CHRO</name>